<accession>A0A182MVW9</accession>
<evidence type="ECO:0000313" key="3">
    <source>
        <dbReference type="Proteomes" id="UP000075883"/>
    </source>
</evidence>
<sequence>MVQAPEKAVHFASASHRLSCFDMSTSMLHVVLGAVLVGLFASTAHGFKEQTYFDMAESESQEYGPTVVGEDNRLPCPYAVHGVRPPQGECGDCGFVIVEKRHHYCIPGKSVIKVLRRKPTCNCKTPNHHGHLGSGYYASESKVVPNYEAPATAAQGPSPVAVSGAGSEQVSRMLRTLMNDPHRGSNYGDAVDKTATPKYRTLDSTNAKRTFN</sequence>
<evidence type="ECO:0000313" key="2">
    <source>
        <dbReference type="EnsemblMetazoa" id="ACUA027549-PA"/>
    </source>
</evidence>
<name>A0A182MVW9_9DIPT</name>
<protein>
    <submittedName>
        <fullName evidence="2">Uncharacterized protein</fullName>
    </submittedName>
</protein>
<evidence type="ECO:0000256" key="1">
    <source>
        <dbReference type="SAM" id="MobiDB-lite"/>
    </source>
</evidence>
<feature type="region of interest" description="Disordered" evidence="1">
    <location>
        <begin position="178"/>
        <end position="212"/>
    </location>
</feature>
<reference evidence="2" key="2">
    <citation type="submission" date="2020-05" db="UniProtKB">
        <authorList>
            <consortium name="EnsemblMetazoa"/>
        </authorList>
    </citation>
    <scope>IDENTIFICATION</scope>
    <source>
        <strain evidence="2">A-37</strain>
    </source>
</reference>
<feature type="compositionally biased region" description="Polar residues" evidence="1">
    <location>
        <begin position="202"/>
        <end position="212"/>
    </location>
</feature>
<reference evidence="3" key="1">
    <citation type="submission" date="2013-09" db="EMBL/GenBank/DDBJ databases">
        <title>The Genome Sequence of Anopheles culicifacies species A.</title>
        <authorList>
            <consortium name="The Broad Institute Genomics Platform"/>
            <person name="Neafsey D.E."/>
            <person name="Besansky N."/>
            <person name="Howell P."/>
            <person name="Walton C."/>
            <person name="Young S.K."/>
            <person name="Zeng Q."/>
            <person name="Gargeya S."/>
            <person name="Fitzgerald M."/>
            <person name="Haas B."/>
            <person name="Abouelleil A."/>
            <person name="Allen A.W."/>
            <person name="Alvarado L."/>
            <person name="Arachchi H.M."/>
            <person name="Berlin A.M."/>
            <person name="Chapman S.B."/>
            <person name="Gainer-Dewar J."/>
            <person name="Goldberg J."/>
            <person name="Griggs A."/>
            <person name="Gujja S."/>
            <person name="Hansen M."/>
            <person name="Howarth C."/>
            <person name="Imamovic A."/>
            <person name="Ireland A."/>
            <person name="Larimer J."/>
            <person name="McCowan C."/>
            <person name="Murphy C."/>
            <person name="Pearson M."/>
            <person name="Poon T.W."/>
            <person name="Priest M."/>
            <person name="Roberts A."/>
            <person name="Saif S."/>
            <person name="Shea T."/>
            <person name="Sisk P."/>
            <person name="Sykes S."/>
            <person name="Wortman J."/>
            <person name="Nusbaum C."/>
            <person name="Birren B."/>
        </authorList>
    </citation>
    <scope>NUCLEOTIDE SEQUENCE [LARGE SCALE GENOMIC DNA]</scope>
    <source>
        <strain evidence="3">A-37</strain>
    </source>
</reference>
<dbReference type="EnsemblMetazoa" id="ACUA027549-RA">
    <property type="protein sequence ID" value="ACUA027549-PA"/>
    <property type="gene ID" value="ACUA027549"/>
</dbReference>
<dbReference type="AlphaFoldDB" id="A0A182MVW9"/>
<proteinExistence type="predicted"/>
<dbReference type="Proteomes" id="UP000075883">
    <property type="component" value="Unassembled WGS sequence"/>
</dbReference>
<organism evidence="2 3">
    <name type="scientific">Anopheles culicifacies</name>
    <dbReference type="NCBI Taxonomy" id="139723"/>
    <lineage>
        <taxon>Eukaryota</taxon>
        <taxon>Metazoa</taxon>
        <taxon>Ecdysozoa</taxon>
        <taxon>Arthropoda</taxon>
        <taxon>Hexapoda</taxon>
        <taxon>Insecta</taxon>
        <taxon>Pterygota</taxon>
        <taxon>Neoptera</taxon>
        <taxon>Endopterygota</taxon>
        <taxon>Diptera</taxon>
        <taxon>Nematocera</taxon>
        <taxon>Culicoidea</taxon>
        <taxon>Culicidae</taxon>
        <taxon>Anophelinae</taxon>
        <taxon>Anopheles</taxon>
        <taxon>culicifacies species complex</taxon>
    </lineage>
</organism>
<keyword evidence="3" id="KW-1185">Reference proteome</keyword>
<dbReference type="VEuPathDB" id="VectorBase:ACUA027549"/>
<dbReference type="EMBL" id="AXCM01008393">
    <property type="status" value="NOT_ANNOTATED_CDS"/>
    <property type="molecule type" value="Genomic_DNA"/>
</dbReference>